<reference evidence="1 2" key="1">
    <citation type="submission" date="2020-02" db="EMBL/GenBank/DDBJ databases">
        <title>Whole Genome Shotgun Sequence of Streptomyces sp. strain CWH03.</title>
        <authorList>
            <person name="Dohra H."/>
            <person name="Kodani S."/>
            <person name="Yamamura H."/>
        </authorList>
    </citation>
    <scope>NUCLEOTIDE SEQUENCE [LARGE SCALE GENOMIC DNA]</scope>
    <source>
        <strain evidence="1 2">CWH03</strain>
    </source>
</reference>
<dbReference type="RefSeq" id="WP_173264931.1">
    <property type="nucleotide sequence ID" value="NZ_BLLG01000008.1"/>
</dbReference>
<keyword evidence="2" id="KW-1185">Reference proteome</keyword>
<organism evidence="1 2">
    <name type="scientific">Streptomyces pacificus</name>
    <dbReference type="NCBI Taxonomy" id="2705029"/>
    <lineage>
        <taxon>Bacteria</taxon>
        <taxon>Bacillati</taxon>
        <taxon>Actinomycetota</taxon>
        <taxon>Actinomycetes</taxon>
        <taxon>Kitasatosporales</taxon>
        <taxon>Streptomycetaceae</taxon>
        <taxon>Streptomyces</taxon>
    </lineage>
</organism>
<comment type="caution">
    <text evidence="1">The sequence shown here is derived from an EMBL/GenBank/DDBJ whole genome shotgun (WGS) entry which is preliminary data.</text>
</comment>
<protein>
    <submittedName>
        <fullName evidence="1">Uncharacterized protein</fullName>
    </submittedName>
</protein>
<evidence type="ECO:0000313" key="1">
    <source>
        <dbReference type="EMBL" id="GFH37146.1"/>
    </source>
</evidence>
<evidence type="ECO:0000313" key="2">
    <source>
        <dbReference type="Proteomes" id="UP000484988"/>
    </source>
</evidence>
<dbReference type="AlphaFoldDB" id="A0A6A0AW65"/>
<gene>
    <name evidence="1" type="ORF">SCWH03_33800</name>
</gene>
<dbReference type="EMBL" id="BLLG01000008">
    <property type="protein sequence ID" value="GFH37146.1"/>
    <property type="molecule type" value="Genomic_DNA"/>
</dbReference>
<name>A0A6A0AW65_9ACTN</name>
<sequence>MGLAEVLAPLRQPRIRPLGTPAPRAAALGFGAGALRAGLVARRHIAGRPVRTPDGLPGLPLLPGAGPCAGAWPGTVPTPPAAYGRWTWTHGGGPGSGVLPALRTAHAGCTRLLAAGGVGTVRPAPVPDRATGHVTVTGPQRRQQAHAVDAVGEPHAERRHSAAFGVPLRARSGDVPVREFR</sequence>
<accession>A0A6A0AW65</accession>
<dbReference type="Proteomes" id="UP000484988">
    <property type="component" value="Unassembled WGS sequence"/>
</dbReference>
<proteinExistence type="predicted"/>